<dbReference type="SMART" id="SM00175">
    <property type="entry name" value="RAB"/>
    <property type="match status" value="1"/>
</dbReference>
<dbReference type="PROSITE" id="PS51419">
    <property type="entry name" value="RAB"/>
    <property type="match status" value="1"/>
</dbReference>
<gene>
    <name evidence="3" type="ORF">T265_00260</name>
</gene>
<dbReference type="PRINTS" id="PR00449">
    <property type="entry name" value="RASTRNSFRMNG"/>
</dbReference>
<dbReference type="SMART" id="SM00173">
    <property type="entry name" value="RAS"/>
    <property type="match status" value="1"/>
</dbReference>
<dbReference type="RefSeq" id="XP_009162232.1">
    <property type="nucleotide sequence ID" value="XM_009163968.1"/>
</dbReference>
<dbReference type="InterPro" id="IPR027417">
    <property type="entry name" value="P-loop_NTPase"/>
</dbReference>
<sequence>MGNDDENAPHADVVFMGAARVGKTTLVHRIMCVDSSLALEGRYAPTIEDSYIRQFLAGETSCRLRLVDTAGGYEFPAMERLWIKRASAFVLVCSRDDPSSLAHLRNLLNRIKNERQCDLKRLLLVLVMNKCDLHMKEWMIPDEDLELLADEYEIPYRSIVFTSALHQTGVAQILKMLWEQNEESGTRVIKFEPRTSAAEINRRSSAFAVLFGNVQARVAQKMSPNNAGRPHTGSFGDNVLPATRRFQSTSSTSPSWVVKTFGRINLGGKTRMKQRYPPAAIDLNCAIS</sequence>
<dbReference type="KEGG" id="ovi:T265_00260"/>
<dbReference type="PANTHER" id="PTHR24070">
    <property type="entry name" value="RAS, DI-RAS, AND RHEB FAMILY MEMBERS OF SMALL GTPASE SUPERFAMILY"/>
    <property type="match status" value="1"/>
</dbReference>
<dbReference type="NCBIfam" id="TIGR00231">
    <property type="entry name" value="small_GTP"/>
    <property type="match status" value="1"/>
</dbReference>
<dbReference type="GO" id="GO:0016020">
    <property type="term" value="C:membrane"/>
    <property type="evidence" value="ECO:0007669"/>
    <property type="project" value="InterPro"/>
</dbReference>
<accession>A0A075A309</accession>
<dbReference type="GO" id="GO:0003924">
    <property type="term" value="F:GTPase activity"/>
    <property type="evidence" value="ECO:0007669"/>
    <property type="project" value="InterPro"/>
</dbReference>
<dbReference type="AlphaFoldDB" id="A0A075A309"/>
<dbReference type="GeneID" id="20314448"/>
<evidence type="ECO:0000256" key="2">
    <source>
        <dbReference type="ARBA" id="ARBA00023134"/>
    </source>
</evidence>
<evidence type="ECO:0000313" key="3">
    <source>
        <dbReference type="EMBL" id="KER34088.1"/>
    </source>
</evidence>
<keyword evidence="4" id="KW-1185">Reference proteome</keyword>
<name>A0A075A309_OPIVI</name>
<evidence type="ECO:0000313" key="4">
    <source>
        <dbReference type="Proteomes" id="UP000054324"/>
    </source>
</evidence>
<reference evidence="3 4" key="1">
    <citation type="submission" date="2013-11" db="EMBL/GenBank/DDBJ databases">
        <title>Opisthorchis viverrini - life in the bile duct.</title>
        <authorList>
            <person name="Young N.D."/>
            <person name="Nagarajan N."/>
            <person name="Lin S.J."/>
            <person name="Korhonen P.K."/>
            <person name="Jex A.R."/>
            <person name="Hall R.S."/>
            <person name="Safavi-Hemami H."/>
            <person name="Kaewkong W."/>
            <person name="Bertrand D."/>
            <person name="Gao S."/>
            <person name="Seet Q."/>
            <person name="Wongkham S."/>
            <person name="Teh B.T."/>
            <person name="Wongkham C."/>
            <person name="Intapan P.M."/>
            <person name="Maleewong W."/>
            <person name="Yang X."/>
            <person name="Hu M."/>
            <person name="Wang Z."/>
            <person name="Hofmann A."/>
            <person name="Sternberg P.W."/>
            <person name="Tan P."/>
            <person name="Wang J."/>
            <person name="Gasser R.B."/>
        </authorList>
    </citation>
    <scope>NUCLEOTIDE SEQUENCE [LARGE SCALE GENOMIC DNA]</scope>
</reference>
<organism evidence="3 4">
    <name type="scientific">Opisthorchis viverrini</name>
    <name type="common">Southeast Asian liver fluke</name>
    <dbReference type="NCBI Taxonomy" id="6198"/>
    <lineage>
        <taxon>Eukaryota</taxon>
        <taxon>Metazoa</taxon>
        <taxon>Spiralia</taxon>
        <taxon>Lophotrochozoa</taxon>
        <taxon>Platyhelminthes</taxon>
        <taxon>Trematoda</taxon>
        <taxon>Digenea</taxon>
        <taxon>Opisthorchiida</taxon>
        <taxon>Opisthorchiata</taxon>
        <taxon>Opisthorchiidae</taxon>
        <taxon>Opisthorchis</taxon>
    </lineage>
</organism>
<keyword evidence="1" id="KW-0547">Nucleotide-binding</keyword>
<dbReference type="SUPFAM" id="SSF52540">
    <property type="entry name" value="P-loop containing nucleoside triphosphate hydrolases"/>
    <property type="match status" value="1"/>
</dbReference>
<dbReference type="InterPro" id="IPR020849">
    <property type="entry name" value="Small_GTPase_Ras-type"/>
</dbReference>
<dbReference type="Pfam" id="PF00071">
    <property type="entry name" value="Ras"/>
    <property type="match status" value="1"/>
</dbReference>
<dbReference type="OrthoDB" id="10262986at2759"/>
<dbReference type="Gene3D" id="3.40.50.300">
    <property type="entry name" value="P-loop containing nucleotide triphosphate hydrolases"/>
    <property type="match status" value="1"/>
</dbReference>
<dbReference type="InterPro" id="IPR005225">
    <property type="entry name" value="Small_GTP-bd"/>
</dbReference>
<evidence type="ECO:0008006" key="5">
    <source>
        <dbReference type="Google" id="ProtNLM"/>
    </source>
</evidence>
<dbReference type="GO" id="GO:0007165">
    <property type="term" value="P:signal transduction"/>
    <property type="evidence" value="ECO:0007669"/>
    <property type="project" value="InterPro"/>
</dbReference>
<keyword evidence="2" id="KW-0342">GTP-binding</keyword>
<proteinExistence type="predicted"/>
<dbReference type="EMBL" id="KL596620">
    <property type="protein sequence ID" value="KER34088.1"/>
    <property type="molecule type" value="Genomic_DNA"/>
</dbReference>
<protein>
    <recommendedName>
        <fullName evidence="5">GTP-binding domain protein</fullName>
    </recommendedName>
</protein>
<dbReference type="CTD" id="20314448"/>
<dbReference type="Proteomes" id="UP000054324">
    <property type="component" value="Unassembled WGS sequence"/>
</dbReference>
<dbReference type="PROSITE" id="PS51421">
    <property type="entry name" value="RAS"/>
    <property type="match status" value="1"/>
</dbReference>
<dbReference type="GO" id="GO:0005525">
    <property type="term" value="F:GTP binding"/>
    <property type="evidence" value="ECO:0007669"/>
    <property type="project" value="UniProtKB-KW"/>
</dbReference>
<dbReference type="InterPro" id="IPR001806">
    <property type="entry name" value="Small_GTPase"/>
</dbReference>
<evidence type="ECO:0000256" key="1">
    <source>
        <dbReference type="ARBA" id="ARBA00022741"/>
    </source>
</evidence>
<dbReference type="STRING" id="6198.A0A075A309"/>